<feature type="binding site" evidence="7">
    <location>
        <position position="302"/>
    </location>
    <ligand>
        <name>D-alanine</name>
        <dbReference type="ChEBI" id="CHEBI:57416"/>
    </ligand>
</feature>
<dbReference type="NCBIfam" id="TIGR01734">
    <property type="entry name" value="D-ala-DACP-lig"/>
    <property type="match status" value="1"/>
</dbReference>
<accession>A0AAC9B185</accession>
<dbReference type="InterPro" id="IPR044507">
    <property type="entry name" value="DltA-like"/>
</dbReference>
<dbReference type="PROSITE" id="PS00455">
    <property type="entry name" value="AMP_BINDING"/>
    <property type="match status" value="1"/>
</dbReference>
<dbReference type="Proteomes" id="UP000076405">
    <property type="component" value="Chromosome"/>
</dbReference>
<feature type="binding site" evidence="7">
    <location>
        <begin position="153"/>
        <end position="154"/>
    </location>
    <ligand>
        <name>ATP</name>
        <dbReference type="ChEBI" id="CHEBI:30616"/>
    </ligand>
</feature>
<feature type="domain" description="AMP-binding enzyme C-terminal" evidence="9">
    <location>
        <begin position="415"/>
        <end position="495"/>
    </location>
</feature>
<dbReference type="PANTHER" id="PTHR45398:SF1">
    <property type="entry name" value="ENZYME, PUTATIVE (JCVI)-RELATED"/>
    <property type="match status" value="1"/>
</dbReference>
<dbReference type="NCBIfam" id="NF003417">
    <property type="entry name" value="PRK04813.1"/>
    <property type="match status" value="1"/>
</dbReference>
<dbReference type="GO" id="GO:0070395">
    <property type="term" value="P:lipoteichoic acid biosynthetic process"/>
    <property type="evidence" value="ECO:0007669"/>
    <property type="project" value="UniProtKB-UniRule"/>
</dbReference>
<dbReference type="EMBL" id="CP012275">
    <property type="protein sequence ID" value="AMV62402.1"/>
    <property type="molecule type" value="Genomic_DNA"/>
</dbReference>
<comment type="function">
    <text evidence="5 7">Catalyzes the first step in the D-alanylation of lipoteichoic acid (LTA), the activation of D-alanine and its transfer onto the D-alanyl carrier protein (Dcp) DltC. In an ATP-dependent two-step reaction, forms a high energy D-alanyl-AMP intermediate, followed by transfer of the D-alanyl residue as a thiol ester to the phosphopantheinyl prosthetic group of the Dcp. D-alanylation of LTA plays an important role in modulating the properties of the cell wall in Gram-positive bacteria, influencing the net charge of the cell wall.</text>
</comment>
<dbReference type="Pfam" id="PF00501">
    <property type="entry name" value="AMP-binding"/>
    <property type="match status" value="1"/>
</dbReference>
<comment type="subcellular location">
    <subcellularLocation>
        <location evidence="7">Cytoplasm</location>
    </subcellularLocation>
</comment>
<evidence type="ECO:0000256" key="5">
    <source>
        <dbReference type="ARBA" id="ARBA00054605"/>
    </source>
</evidence>
<evidence type="ECO:0000256" key="7">
    <source>
        <dbReference type="HAMAP-Rule" id="MF_00593"/>
    </source>
</evidence>
<proteinExistence type="inferred from homology"/>
<evidence type="ECO:0000259" key="9">
    <source>
        <dbReference type="Pfam" id="PF13193"/>
    </source>
</evidence>
<dbReference type="CDD" id="cd05945">
    <property type="entry name" value="DltA"/>
    <property type="match status" value="1"/>
</dbReference>
<evidence type="ECO:0000256" key="6">
    <source>
        <dbReference type="ARBA" id="ARBA00061336"/>
    </source>
</evidence>
<dbReference type="GeneID" id="57276999"/>
<dbReference type="GO" id="GO:0005737">
    <property type="term" value="C:cytoplasm"/>
    <property type="evidence" value="ECO:0007669"/>
    <property type="project" value="UniProtKB-SubCell"/>
</dbReference>
<comment type="catalytic activity">
    <reaction evidence="7">
        <text>holo-[D-alanyl-carrier protein] + D-alanine + ATP = D-alanyl-[D-alanyl-carrier protein] + AMP + diphosphate</text>
        <dbReference type="Rhea" id="RHEA:55132"/>
        <dbReference type="Rhea" id="RHEA-COMP:14102"/>
        <dbReference type="Rhea" id="RHEA-COMP:14103"/>
        <dbReference type="ChEBI" id="CHEBI:30616"/>
        <dbReference type="ChEBI" id="CHEBI:33019"/>
        <dbReference type="ChEBI" id="CHEBI:57416"/>
        <dbReference type="ChEBI" id="CHEBI:64479"/>
        <dbReference type="ChEBI" id="CHEBI:138620"/>
        <dbReference type="ChEBI" id="CHEBI:456215"/>
        <dbReference type="EC" id="6.2.1.54"/>
    </reaction>
</comment>
<protein>
    <recommendedName>
        <fullName evidence="7">D-alanine--D-alanyl carrier protein ligase</fullName>
        <shortName evidence="7">DCL</shortName>
        <ecNumber evidence="7">6.2.1.54</ecNumber>
    </recommendedName>
    <alternativeName>
        <fullName evidence="7">D-alanine--poly(phosphoribitol) ligase subunit 1</fullName>
    </alternativeName>
    <alternativeName>
        <fullName evidence="7">D-alanine-activating enzyme</fullName>
        <shortName evidence="7">DAE</shortName>
    </alternativeName>
</protein>
<dbReference type="InterPro" id="IPR010072">
    <property type="entry name" value="DltA"/>
</dbReference>
<comment type="similarity">
    <text evidence="6 7">Belongs to the ATP-dependent AMP-binding enzyme family. DltA subfamily.</text>
</comment>
<comment type="pathway">
    <text evidence="7">Cell wall biogenesis; lipoteichoic acid biosynthesis.</text>
</comment>
<evidence type="ECO:0000256" key="3">
    <source>
        <dbReference type="ARBA" id="ARBA00022741"/>
    </source>
</evidence>
<keyword evidence="4 7" id="KW-0067">ATP-binding</keyword>
<dbReference type="InterPro" id="IPR020845">
    <property type="entry name" value="AMP-binding_CS"/>
</dbReference>
<dbReference type="AlphaFoldDB" id="A0AAC9B185"/>
<keyword evidence="1 7" id="KW-0963">Cytoplasm</keyword>
<feature type="binding site" evidence="7">
    <location>
        <position position="198"/>
    </location>
    <ligand>
        <name>D-alanine</name>
        <dbReference type="ChEBI" id="CHEBI:57416"/>
    </ligand>
</feature>
<keyword evidence="3 7" id="KW-0547">Nucleotide-binding</keyword>
<dbReference type="PANTHER" id="PTHR45398">
    <property type="match status" value="1"/>
</dbReference>
<feature type="binding site" evidence="7">
    <location>
        <position position="495"/>
    </location>
    <ligand>
        <name>ATP</name>
        <dbReference type="ChEBI" id="CHEBI:30616"/>
    </ligand>
</feature>
<dbReference type="HAMAP" id="MF_00593">
    <property type="entry name" value="DltA"/>
    <property type="match status" value="1"/>
</dbReference>
<dbReference type="RefSeq" id="WP_056986564.1">
    <property type="nucleotide sequence ID" value="NZ_BAAAXI010000144.1"/>
</dbReference>
<feature type="binding site" evidence="7">
    <location>
        <begin position="293"/>
        <end position="298"/>
    </location>
    <ligand>
        <name>ATP</name>
        <dbReference type="ChEBI" id="CHEBI:30616"/>
    </ligand>
</feature>
<feature type="binding site" evidence="7">
    <location>
        <begin position="396"/>
        <end position="399"/>
    </location>
    <ligand>
        <name>ATP</name>
        <dbReference type="ChEBI" id="CHEBI:30616"/>
    </ligand>
</feature>
<dbReference type="InterPro" id="IPR045851">
    <property type="entry name" value="AMP-bd_C_sf"/>
</dbReference>
<evidence type="ECO:0000313" key="11">
    <source>
        <dbReference type="Proteomes" id="UP000076405"/>
    </source>
</evidence>
<organism evidence="10 11">
    <name type="scientific">Pediococcus damnosus</name>
    <dbReference type="NCBI Taxonomy" id="51663"/>
    <lineage>
        <taxon>Bacteria</taxon>
        <taxon>Bacillati</taxon>
        <taxon>Bacillota</taxon>
        <taxon>Bacilli</taxon>
        <taxon>Lactobacillales</taxon>
        <taxon>Lactobacillaceae</taxon>
        <taxon>Pediococcus</taxon>
    </lineage>
</organism>
<feature type="binding site" evidence="7">
    <location>
        <position position="384"/>
    </location>
    <ligand>
        <name>ATP</name>
        <dbReference type="ChEBI" id="CHEBI:30616"/>
    </ligand>
</feature>
<dbReference type="Gene3D" id="3.30.300.30">
    <property type="match status" value="1"/>
</dbReference>
<dbReference type="Gene3D" id="3.40.50.12780">
    <property type="entry name" value="N-terminal domain of ligase-like"/>
    <property type="match status" value="1"/>
</dbReference>
<reference evidence="10 11" key="1">
    <citation type="journal article" date="2016" name="PLoS ONE">
        <title>The Identification of Novel Diagnostic Marker Genes for the Detection of Beer Spoiling Pediococcus damnosus Strains Using the BlAst Diagnostic Gene findEr.</title>
        <authorList>
            <person name="Behr J."/>
            <person name="Geissler A.J."/>
            <person name="Schmid J."/>
            <person name="Zehe A."/>
            <person name="Vogel R.F."/>
        </authorList>
    </citation>
    <scope>NUCLEOTIDE SEQUENCE [LARGE SCALE GENOMIC DNA]</scope>
    <source>
        <strain evidence="10 11">TMW 2.1533</strain>
    </source>
</reference>
<keyword evidence="2 7" id="KW-0436">Ligase</keyword>
<evidence type="ECO:0000313" key="10">
    <source>
        <dbReference type="EMBL" id="AMV62402.1"/>
    </source>
</evidence>
<feature type="binding site" evidence="7">
    <location>
        <position position="495"/>
    </location>
    <ligand>
        <name>D-alanine</name>
        <dbReference type="ChEBI" id="CHEBI:57416"/>
    </ligand>
</feature>
<dbReference type="NCBIfam" id="TIGR01733">
    <property type="entry name" value="AA-adenyl-dom"/>
    <property type="match status" value="1"/>
</dbReference>
<dbReference type="SUPFAM" id="SSF56801">
    <property type="entry name" value="Acetyl-CoA synthetase-like"/>
    <property type="match status" value="1"/>
</dbReference>
<dbReference type="InterPro" id="IPR042099">
    <property type="entry name" value="ANL_N_sf"/>
</dbReference>
<evidence type="ECO:0000256" key="4">
    <source>
        <dbReference type="ARBA" id="ARBA00022840"/>
    </source>
</evidence>
<evidence type="ECO:0000256" key="1">
    <source>
        <dbReference type="ARBA" id="ARBA00022490"/>
    </source>
</evidence>
<dbReference type="Pfam" id="PF13193">
    <property type="entry name" value="AMP-binding_C"/>
    <property type="match status" value="1"/>
</dbReference>
<dbReference type="FunFam" id="3.30.300.30:FF:000012">
    <property type="entry name" value="D-alanine--D-alanyl carrier protein ligase"/>
    <property type="match status" value="1"/>
</dbReference>
<dbReference type="InterPro" id="IPR025110">
    <property type="entry name" value="AMP-bd_C"/>
</dbReference>
<feature type="domain" description="AMP-dependent synthetase/ligase" evidence="8">
    <location>
        <begin position="11"/>
        <end position="361"/>
    </location>
</feature>
<gene>
    <name evidence="7" type="primary">dltA</name>
    <name evidence="10" type="ORF">ADU70_0908</name>
</gene>
<sequence length="507" mass="56620">MQITNVINAIDKNSEQTPDRIAYDYLGETHTYHELKCYSDALASKIGQMNLDAQAPIMVFGEQSFEMVATFLGIVKSGHAYIPIDQHSPNDRLEMIQEIAKPTACIAVEKLPIQIKGIPVINADELAQIFKTTGRFDEKLAVSGDQNYYIIFTSGTTGKPKGVQISHQNLTSFVNWMLKDFNLPDAPVSLAQAPYSFDLSVMSLYPTLVSGGTLQVLPKKITDNFKELFDYLPKMNLNVWVSTPSFVDICLLQPEFDAAHYPTLSHFMFCGEELTHRTAVQLKERFPQAKIYNTYGPTETTVAVTAMEITQKILDEDQRLPIGKPKSDMKISVLDQSGKPVDVGKTGELVISGPSVSKGYLNNPEKTAHVFQQVGNHDAYHSGDLGTKDENGVLHYLGRLDFQIKLHGYRIELEEVDHYLNAQKLIKQAVAVPKYDTNHKVSQLIAYVIAEDNDFENNMDLTVAIKKGLQATMMSYMVPNRLVFKSSLPITANGKVDIKSIMREVNS</sequence>
<dbReference type="GO" id="GO:0047473">
    <property type="term" value="F:D-alanine [D-alanyl carrier protein] ligase activity"/>
    <property type="evidence" value="ECO:0007669"/>
    <property type="project" value="UniProtKB-UniRule"/>
</dbReference>
<dbReference type="InterPro" id="IPR010071">
    <property type="entry name" value="AA_adenyl_dom"/>
</dbReference>
<dbReference type="EC" id="6.2.1.54" evidence="7"/>
<dbReference type="GO" id="GO:0005524">
    <property type="term" value="F:ATP binding"/>
    <property type="evidence" value="ECO:0007669"/>
    <property type="project" value="UniProtKB-KW"/>
</dbReference>
<dbReference type="InterPro" id="IPR000873">
    <property type="entry name" value="AMP-dep_synth/lig_dom"/>
</dbReference>
<name>A0AAC9B185_9LACO</name>
<evidence type="ECO:0000259" key="8">
    <source>
        <dbReference type="Pfam" id="PF00501"/>
    </source>
</evidence>
<evidence type="ECO:0000256" key="2">
    <source>
        <dbReference type="ARBA" id="ARBA00022598"/>
    </source>
</evidence>